<evidence type="ECO:0000259" key="10">
    <source>
        <dbReference type="Pfam" id="PF01467"/>
    </source>
</evidence>
<organism evidence="11">
    <name type="scientific">Candidatus Methanophaga sp. ANME-1 ERB7</name>
    <dbReference type="NCBI Taxonomy" id="2759913"/>
    <lineage>
        <taxon>Archaea</taxon>
        <taxon>Methanobacteriati</taxon>
        <taxon>Methanobacteriota</taxon>
        <taxon>Stenosarchaea group</taxon>
        <taxon>Methanomicrobia</taxon>
        <taxon>Candidatus Methanophagales</taxon>
        <taxon>Candidatus Methanophagaceae</taxon>
        <taxon>Candidatus Methanophaga</taxon>
    </lineage>
</organism>
<dbReference type="SUPFAM" id="SSF52374">
    <property type="entry name" value="Nucleotidylyl transferase"/>
    <property type="match status" value="1"/>
</dbReference>
<dbReference type="NCBIfam" id="TIGR00125">
    <property type="entry name" value="cyt_tran_rel"/>
    <property type="match status" value="1"/>
</dbReference>
<dbReference type="Pfam" id="PF01467">
    <property type="entry name" value="CTP_transf_like"/>
    <property type="match status" value="1"/>
</dbReference>
<dbReference type="GO" id="GO:0000309">
    <property type="term" value="F:nicotinamide-nucleotide adenylyltransferase activity"/>
    <property type="evidence" value="ECO:0007669"/>
    <property type="project" value="UniProtKB-UniRule"/>
</dbReference>
<evidence type="ECO:0000256" key="2">
    <source>
        <dbReference type="ARBA" id="ARBA00022642"/>
    </source>
</evidence>
<evidence type="ECO:0000313" key="11">
    <source>
        <dbReference type="EMBL" id="QNO55144.1"/>
    </source>
</evidence>
<dbReference type="InterPro" id="IPR014729">
    <property type="entry name" value="Rossmann-like_a/b/a_fold"/>
</dbReference>
<accession>A0A7G9Z4G0</accession>
<dbReference type="NCBIfam" id="TIGR01527">
    <property type="entry name" value="arch_NMN_Atrans"/>
    <property type="match status" value="1"/>
</dbReference>
<sequence>MRALYIGRFQPYHLGHHSVIEEIALEADEIIICIGSAQRSHELENPFTAGERYLMISKSLRDKGIANFYIVPILDVNWNAVWVSHVESLIPPVDVAYTNNPLIERLFEERGYDVRVPLMFNRKEYSGSEIRRRMLNGESWEGLVPKAVAEVIKEIAGLRRMKALSMSDL</sequence>
<dbReference type="AlphaFoldDB" id="A0A7G9Z4G0"/>
<dbReference type="UniPathway" id="UPA00253">
    <property type="reaction ID" value="UER00600"/>
</dbReference>
<dbReference type="EMBL" id="MT631604">
    <property type="protein sequence ID" value="QNO55144.1"/>
    <property type="molecule type" value="Genomic_DNA"/>
</dbReference>
<comment type="pathway">
    <text evidence="8">Cofactor biosynthesis; NAD(+) biosynthesis; NAD(+) from nicotinamide D-ribonucleotide: step 1/1.</text>
</comment>
<comment type="subcellular location">
    <subcellularLocation>
        <location evidence="8">Cytoplasm</location>
    </subcellularLocation>
</comment>
<keyword evidence="7 8" id="KW-0520">NAD</keyword>
<dbReference type="InterPro" id="IPR006418">
    <property type="entry name" value="NMN_Atrans_arc"/>
</dbReference>
<dbReference type="HAMAP" id="MF_00243">
    <property type="entry name" value="NMN_adenylyltr"/>
    <property type="match status" value="1"/>
</dbReference>
<dbReference type="Gene3D" id="3.40.50.620">
    <property type="entry name" value="HUPs"/>
    <property type="match status" value="1"/>
</dbReference>
<comment type="catalytic activity">
    <reaction evidence="8">
        <text>beta-nicotinamide D-ribonucleotide + ATP + H(+) = diphosphate + NAD(+)</text>
        <dbReference type="Rhea" id="RHEA:21360"/>
        <dbReference type="ChEBI" id="CHEBI:14649"/>
        <dbReference type="ChEBI" id="CHEBI:15378"/>
        <dbReference type="ChEBI" id="CHEBI:30616"/>
        <dbReference type="ChEBI" id="CHEBI:33019"/>
        <dbReference type="ChEBI" id="CHEBI:57540"/>
        <dbReference type="EC" id="2.7.7.1"/>
    </reaction>
</comment>
<keyword evidence="4 8" id="KW-0548">Nucleotidyltransferase</keyword>
<dbReference type="InterPro" id="IPR004821">
    <property type="entry name" value="Cyt_trans-like"/>
</dbReference>
<dbReference type="EC" id="2.7.7.1" evidence="8 9"/>
<evidence type="ECO:0000256" key="7">
    <source>
        <dbReference type="ARBA" id="ARBA00023027"/>
    </source>
</evidence>
<evidence type="ECO:0000256" key="4">
    <source>
        <dbReference type="ARBA" id="ARBA00022695"/>
    </source>
</evidence>
<protein>
    <recommendedName>
        <fullName evidence="8 9">Nicotinamide-nucleotide adenylyltransferase</fullName>
        <ecNumber evidence="8 9">2.7.7.1</ecNumber>
    </recommendedName>
    <alternativeName>
        <fullName evidence="8">NAD(+) diphosphorylase</fullName>
    </alternativeName>
    <alternativeName>
        <fullName evidence="8">NAD(+) pyrophosphorylase</fullName>
    </alternativeName>
    <alternativeName>
        <fullName evidence="8">NMN adenylyltransferase</fullName>
    </alternativeName>
</protein>
<keyword evidence="3 8" id="KW-0808">Transferase</keyword>
<dbReference type="NCBIfam" id="NF002243">
    <property type="entry name" value="PRK01153.1"/>
    <property type="match status" value="1"/>
</dbReference>
<keyword evidence="8" id="KW-0963">Cytoplasm</keyword>
<evidence type="ECO:0000256" key="5">
    <source>
        <dbReference type="ARBA" id="ARBA00022741"/>
    </source>
</evidence>
<name>A0A7G9Z4G0_9EURY</name>
<evidence type="ECO:0000256" key="6">
    <source>
        <dbReference type="ARBA" id="ARBA00022840"/>
    </source>
</evidence>
<dbReference type="PANTHER" id="PTHR21342">
    <property type="entry name" value="PHOSPHOPANTETHEINE ADENYLYLTRANSFERASE"/>
    <property type="match status" value="1"/>
</dbReference>
<dbReference type="CDD" id="cd02166">
    <property type="entry name" value="NMNAT_Archaea"/>
    <property type="match status" value="1"/>
</dbReference>
<evidence type="ECO:0000256" key="9">
    <source>
        <dbReference type="NCBIfam" id="TIGR01527"/>
    </source>
</evidence>
<keyword evidence="5 8" id="KW-0547">Nucleotide-binding</keyword>
<keyword evidence="2 8" id="KW-0662">Pyridine nucleotide biosynthesis</keyword>
<evidence type="ECO:0000256" key="8">
    <source>
        <dbReference type="HAMAP-Rule" id="MF_00243"/>
    </source>
</evidence>
<dbReference type="GO" id="GO:0005524">
    <property type="term" value="F:ATP binding"/>
    <property type="evidence" value="ECO:0007669"/>
    <property type="project" value="UniProtKB-KW"/>
</dbReference>
<dbReference type="GO" id="GO:0005737">
    <property type="term" value="C:cytoplasm"/>
    <property type="evidence" value="ECO:0007669"/>
    <property type="project" value="UniProtKB-SubCell"/>
</dbReference>
<evidence type="ECO:0000256" key="3">
    <source>
        <dbReference type="ARBA" id="ARBA00022679"/>
    </source>
</evidence>
<gene>
    <name evidence="11" type="ORF">FBIBDDDO_00006</name>
</gene>
<dbReference type="GO" id="GO:0009435">
    <property type="term" value="P:NAD+ biosynthetic process"/>
    <property type="evidence" value="ECO:0007669"/>
    <property type="project" value="UniProtKB-UniRule"/>
</dbReference>
<reference evidence="11" key="1">
    <citation type="submission" date="2020-06" db="EMBL/GenBank/DDBJ databases">
        <title>Unique genomic features of the anaerobic methanotrophic archaea.</title>
        <authorList>
            <person name="Chadwick G.L."/>
            <person name="Skennerton C.T."/>
            <person name="Laso-Perez R."/>
            <person name="Leu A.O."/>
            <person name="Speth D.R."/>
            <person name="Yu H."/>
            <person name="Morgan-Lang C."/>
            <person name="Hatzenpichler R."/>
            <person name="Goudeau D."/>
            <person name="Malmstrom R."/>
            <person name="Brazelton W.J."/>
            <person name="Woyke T."/>
            <person name="Hallam S.J."/>
            <person name="Tyson G.W."/>
            <person name="Wegener G."/>
            <person name="Boetius A."/>
            <person name="Orphan V."/>
        </authorList>
    </citation>
    <scope>NUCLEOTIDE SEQUENCE</scope>
</reference>
<proteinExistence type="inferred from homology"/>
<keyword evidence="6 8" id="KW-0067">ATP-binding</keyword>
<dbReference type="PANTHER" id="PTHR21342:SF0">
    <property type="entry name" value="BIFUNCTIONAL NMN ADENYLYLTRANSFERASE_NUDIX HYDROLASE"/>
    <property type="match status" value="1"/>
</dbReference>
<comment type="similarity">
    <text evidence="1 8">Belongs to the archaeal NMN adenylyltransferase family.</text>
</comment>
<evidence type="ECO:0000256" key="1">
    <source>
        <dbReference type="ARBA" id="ARBA00010124"/>
    </source>
</evidence>
<feature type="domain" description="Cytidyltransferase-like" evidence="10">
    <location>
        <begin position="4"/>
        <end position="133"/>
    </location>
</feature>